<dbReference type="EMBL" id="CP013232">
    <property type="protein sequence ID" value="AMO94612.1"/>
    <property type="molecule type" value="Genomic_DNA"/>
</dbReference>
<dbReference type="GO" id="GO:0006351">
    <property type="term" value="P:DNA-templated transcription"/>
    <property type="evidence" value="ECO:0007669"/>
    <property type="project" value="TreeGrafter"/>
</dbReference>
<evidence type="ECO:0000256" key="3">
    <source>
        <dbReference type="ARBA" id="ARBA00023125"/>
    </source>
</evidence>
<dbReference type="AlphaFoldDB" id="A0A127P9W8"/>
<evidence type="ECO:0000256" key="1">
    <source>
        <dbReference type="ARBA" id="ARBA00009437"/>
    </source>
</evidence>
<feature type="domain" description="HTH lysR-type" evidence="5">
    <location>
        <begin position="1"/>
        <end position="59"/>
    </location>
</feature>
<dbReference type="PANTHER" id="PTHR30537:SF31">
    <property type="entry name" value="TRANSCRIPTIONAL REGULATOR, LYSR FAMILY"/>
    <property type="match status" value="1"/>
</dbReference>
<dbReference type="GO" id="GO:0043565">
    <property type="term" value="F:sequence-specific DNA binding"/>
    <property type="evidence" value="ECO:0007669"/>
    <property type="project" value="TreeGrafter"/>
</dbReference>
<dbReference type="InterPro" id="IPR000847">
    <property type="entry name" value="LysR_HTH_N"/>
</dbReference>
<dbReference type="GO" id="GO:0003700">
    <property type="term" value="F:DNA-binding transcription factor activity"/>
    <property type="evidence" value="ECO:0007669"/>
    <property type="project" value="InterPro"/>
</dbReference>
<evidence type="ECO:0000259" key="5">
    <source>
        <dbReference type="PROSITE" id="PS50931"/>
    </source>
</evidence>
<reference evidence="6" key="1">
    <citation type="submission" date="2015-11" db="EMBL/GenBank/DDBJ databases">
        <title>Exploring the genomic traits of fungus-feeding bacterial genus Collimonas.</title>
        <authorList>
            <person name="Song C."/>
            <person name="Schmidt R."/>
            <person name="de Jager V."/>
            <person name="Krzyzanowska D."/>
            <person name="Jongedijk E."/>
            <person name="Cankar K."/>
            <person name="Beekwilder J."/>
            <person name="van Veen A."/>
            <person name="de Boer W."/>
            <person name="van Veen J.A."/>
            <person name="Garbeva P."/>
        </authorList>
    </citation>
    <scope>NUCLEOTIDE SEQUENCE [LARGE SCALE GENOMIC DNA]</scope>
    <source>
        <strain evidence="6">Ter6</strain>
    </source>
</reference>
<dbReference type="SUPFAM" id="SSF53850">
    <property type="entry name" value="Periplasmic binding protein-like II"/>
    <property type="match status" value="1"/>
</dbReference>
<name>A0A127P9W8_9BURK</name>
<dbReference type="Gene3D" id="1.10.10.10">
    <property type="entry name" value="Winged helix-like DNA-binding domain superfamily/Winged helix DNA-binding domain"/>
    <property type="match status" value="1"/>
</dbReference>
<dbReference type="FunFam" id="1.10.10.10:FF:000001">
    <property type="entry name" value="LysR family transcriptional regulator"/>
    <property type="match status" value="1"/>
</dbReference>
<proteinExistence type="inferred from homology"/>
<dbReference type="InterPro" id="IPR005119">
    <property type="entry name" value="LysR_subst-bd"/>
</dbReference>
<evidence type="ECO:0000313" key="6">
    <source>
        <dbReference type="EMBL" id="AMO94612.1"/>
    </source>
</evidence>
<sequence length="316" mass="35095">MQDLNDLYFFANVVQEGGFTAAGRSLGIPKSRLSRRISDLETRLGARLLQRNTRGIALTDLGNRYYQHCQVVIAAAEAAELAVTSSLAEPSGTVRVSCVVAIAQTEVAFALPAFLERYPKVNIDLLFTNRRINLLEEGVDVAVRVRATDDEDPNLATRRLRSASGVLVATPELLARYGVLNHPRELTKLPFLGAVERDRRVHQLLDGPGDERYELVTEARLAVEDFPLRKRAALRHLGLTMLPTEYCSEDLAQGRLVHVLPGWTTPAGHVQVVYPTQRGLLPAVRVFVDFLIEHLSKVQLPADQPEMTQKIVHKIA</sequence>
<dbReference type="InterPro" id="IPR058163">
    <property type="entry name" value="LysR-type_TF_proteobact-type"/>
</dbReference>
<dbReference type="Proteomes" id="UP000072421">
    <property type="component" value="Chromosome"/>
</dbReference>
<dbReference type="PANTHER" id="PTHR30537">
    <property type="entry name" value="HTH-TYPE TRANSCRIPTIONAL REGULATOR"/>
    <property type="match status" value="1"/>
</dbReference>
<keyword evidence="3" id="KW-0238">DNA-binding</keyword>
<dbReference type="PATRIC" id="fig|158899.10.peg.1920"/>
<keyword evidence="4" id="KW-0804">Transcription</keyword>
<comment type="similarity">
    <text evidence="1">Belongs to the LysR transcriptional regulatory family.</text>
</comment>
<protein>
    <submittedName>
        <fullName evidence="6">Bacterial regulatory helix-turn-helix, lysR family protein</fullName>
    </submittedName>
</protein>
<accession>A0A127P9W8</accession>
<evidence type="ECO:0000256" key="4">
    <source>
        <dbReference type="ARBA" id="ARBA00023163"/>
    </source>
</evidence>
<dbReference type="Pfam" id="PF03466">
    <property type="entry name" value="LysR_substrate"/>
    <property type="match status" value="1"/>
</dbReference>
<dbReference type="InterPro" id="IPR036388">
    <property type="entry name" value="WH-like_DNA-bd_sf"/>
</dbReference>
<keyword evidence="2" id="KW-0805">Transcription regulation</keyword>
<dbReference type="InterPro" id="IPR036390">
    <property type="entry name" value="WH_DNA-bd_sf"/>
</dbReference>
<dbReference type="Pfam" id="PF00126">
    <property type="entry name" value="HTH_1"/>
    <property type="match status" value="1"/>
</dbReference>
<organism evidence="6">
    <name type="scientific">Collimonas fungivorans</name>
    <dbReference type="NCBI Taxonomy" id="158899"/>
    <lineage>
        <taxon>Bacteria</taxon>
        <taxon>Pseudomonadati</taxon>
        <taxon>Pseudomonadota</taxon>
        <taxon>Betaproteobacteria</taxon>
        <taxon>Burkholderiales</taxon>
        <taxon>Oxalobacteraceae</taxon>
        <taxon>Collimonas</taxon>
    </lineage>
</organism>
<dbReference type="Gene3D" id="3.40.190.290">
    <property type="match status" value="1"/>
</dbReference>
<dbReference type="PROSITE" id="PS50931">
    <property type="entry name" value="HTH_LYSR"/>
    <property type="match status" value="1"/>
</dbReference>
<evidence type="ECO:0000256" key="2">
    <source>
        <dbReference type="ARBA" id="ARBA00023015"/>
    </source>
</evidence>
<dbReference type="SUPFAM" id="SSF46785">
    <property type="entry name" value="Winged helix' DNA-binding domain"/>
    <property type="match status" value="1"/>
</dbReference>
<dbReference type="OrthoDB" id="5671700at2"/>
<gene>
    <name evidence="6" type="ORF">CFter6_1916</name>
</gene>